<dbReference type="PROSITE" id="PS50254">
    <property type="entry name" value="REL_2"/>
    <property type="match status" value="1"/>
</dbReference>
<reference evidence="2" key="1">
    <citation type="journal article" date="2016" name="Insect Biochem. Mol. Biol.">
        <title>Multifaceted biological insights from a draft genome sequence of the tobacco hornworm moth, Manduca sexta.</title>
        <authorList>
            <person name="Kanost M.R."/>
            <person name="Arrese E.L."/>
            <person name="Cao X."/>
            <person name="Chen Y.R."/>
            <person name="Chellapilla S."/>
            <person name="Goldsmith M.R."/>
            <person name="Grosse-Wilde E."/>
            <person name="Heckel D.G."/>
            <person name="Herndon N."/>
            <person name="Jiang H."/>
            <person name="Papanicolaou A."/>
            <person name="Qu J."/>
            <person name="Soulages J.L."/>
            <person name="Vogel H."/>
            <person name="Walters J."/>
            <person name="Waterhouse R.M."/>
            <person name="Ahn S.J."/>
            <person name="Almeida F.C."/>
            <person name="An C."/>
            <person name="Aqrawi P."/>
            <person name="Bretschneider A."/>
            <person name="Bryant W.B."/>
            <person name="Bucks S."/>
            <person name="Chao H."/>
            <person name="Chevignon G."/>
            <person name="Christen J.M."/>
            <person name="Clarke D.F."/>
            <person name="Dittmer N.T."/>
            <person name="Ferguson L.C.F."/>
            <person name="Garavelou S."/>
            <person name="Gordon K.H.J."/>
            <person name="Gunaratna R.T."/>
            <person name="Han Y."/>
            <person name="Hauser F."/>
            <person name="He Y."/>
            <person name="Heidel-Fischer H."/>
            <person name="Hirsh A."/>
            <person name="Hu Y."/>
            <person name="Jiang H."/>
            <person name="Kalra D."/>
            <person name="Klinner C."/>
            <person name="Konig C."/>
            <person name="Kovar C."/>
            <person name="Kroll A.R."/>
            <person name="Kuwar S.S."/>
            <person name="Lee S.L."/>
            <person name="Lehman R."/>
            <person name="Li K."/>
            <person name="Li Z."/>
            <person name="Liang H."/>
            <person name="Lovelace S."/>
            <person name="Lu Z."/>
            <person name="Mansfield J.H."/>
            <person name="McCulloch K.J."/>
            <person name="Mathew T."/>
            <person name="Morton B."/>
            <person name="Muzny D.M."/>
            <person name="Neunemann D."/>
            <person name="Ongeri F."/>
            <person name="Pauchet Y."/>
            <person name="Pu L.L."/>
            <person name="Pyrousis I."/>
            <person name="Rao X.J."/>
            <person name="Redding A."/>
            <person name="Roesel C."/>
            <person name="Sanchez-Gracia A."/>
            <person name="Schaack S."/>
            <person name="Shukla A."/>
            <person name="Tetreau G."/>
            <person name="Wang Y."/>
            <person name="Xiong G.H."/>
            <person name="Traut W."/>
            <person name="Walsh T.K."/>
            <person name="Worley K.C."/>
            <person name="Wu D."/>
            <person name="Wu W."/>
            <person name="Wu Y.Q."/>
            <person name="Zhang X."/>
            <person name="Zou Z."/>
            <person name="Zucker H."/>
            <person name="Briscoe A.D."/>
            <person name="Burmester T."/>
            <person name="Clem R.J."/>
            <person name="Feyereisen R."/>
            <person name="Grimmelikhuijzen C.J.P."/>
            <person name="Hamodrakas S.J."/>
            <person name="Hansson B.S."/>
            <person name="Huguet E."/>
            <person name="Jermiin L.S."/>
            <person name="Lan Q."/>
            <person name="Lehman H.K."/>
            <person name="Lorenzen M."/>
            <person name="Merzendorfer H."/>
            <person name="Michalopoulos I."/>
            <person name="Morton D.B."/>
            <person name="Muthukrishnan S."/>
            <person name="Oakeshott J.G."/>
            <person name="Palmer W."/>
            <person name="Park Y."/>
            <person name="Passarelli A.L."/>
            <person name="Rozas J."/>
            <person name="Schwartz L.M."/>
            <person name="Smith W."/>
            <person name="Southgate A."/>
            <person name="Vilcinskas A."/>
            <person name="Vogt R."/>
            <person name="Wang P."/>
            <person name="Werren J."/>
            <person name="Yu X.Q."/>
            <person name="Zhou J.J."/>
            <person name="Brown S.J."/>
            <person name="Scherer S.E."/>
            <person name="Richards S."/>
            <person name="Blissard G.W."/>
        </authorList>
    </citation>
    <scope>NUCLEOTIDE SEQUENCE</scope>
</reference>
<dbReference type="GO" id="GO:0033554">
    <property type="term" value="P:cellular response to stress"/>
    <property type="evidence" value="ECO:0007669"/>
    <property type="project" value="TreeGrafter"/>
</dbReference>
<dbReference type="SUPFAM" id="SSF49417">
    <property type="entry name" value="p53-like transcription factors"/>
    <property type="match status" value="1"/>
</dbReference>
<dbReference type="InterPro" id="IPR008967">
    <property type="entry name" value="p53-like_TF_DNA-bd_sf"/>
</dbReference>
<keyword evidence="3" id="KW-1185">Reference proteome</keyword>
<dbReference type="InterPro" id="IPR000451">
    <property type="entry name" value="NFkB/Dor"/>
</dbReference>
<dbReference type="Pfam" id="PF00554">
    <property type="entry name" value="RHD_DNA_bind"/>
    <property type="match status" value="1"/>
</dbReference>
<dbReference type="InterPro" id="IPR037059">
    <property type="entry name" value="RHD_DNA_bind_dom_sf"/>
</dbReference>
<evidence type="ECO:0000313" key="2">
    <source>
        <dbReference type="EMBL" id="KAG6461269.1"/>
    </source>
</evidence>
<dbReference type="Pfam" id="PF16179">
    <property type="entry name" value="RHD_dimer"/>
    <property type="match status" value="1"/>
</dbReference>
<dbReference type="GO" id="GO:0000978">
    <property type="term" value="F:RNA polymerase II cis-regulatory region sequence-specific DNA binding"/>
    <property type="evidence" value="ECO:0007669"/>
    <property type="project" value="TreeGrafter"/>
</dbReference>
<dbReference type="PANTHER" id="PTHR24169">
    <property type="entry name" value="NUCLEAR FACTOR NF-KAPPA-B PROTEIN"/>
    <property type="match status" value="1"/>
</dbReference>
<dbReference type="InterPro" id="IPR013783">
    <property type="entry name" value="Ig-like_fold"/>
</dbReference>
<dbReference type="PRINTS" id="PR00057">
    <property type="entry name" value="NFKBTNSCPFCT"/>
</dbReference>
<evidence type="ECO:0000259" key="1">
    <source>
        <dbReference type="PROSITE" id="PS50254"/>
    </source>
</evidence>
<dbReference type="EMBL" id="JH668730">
    <property type="protein sequence ID" value="KAG6461271.1"/>
    <property type="molecule type" value="Genomic_DNA"/>
</dbReference>
<dbReference type="GO" id="GO:0045944">
    <property type="term" value="P:positive regulation of transcription by RNA polymerase II"/>
    <property type="evidence" value="ECO:0007669"/>
    <property type="project" value="TreeGrafter"/>
</dbReference>
<dbReference type="Proteomes" id="UP000791440">
    <property type="component" value="Unassembled WGS sequence"/>
</dbReference>
<dbReference type="EMBL" id="JH668730">
    <property type="protein sequence ID" value="KAG6461272.1"/>
    <property type="molecule type" value="Genomic_DNA"/>
</dbReference>
<dbReference type="GO" id="GO:0034097">
    <property type="term" value="P:response to cytokine"/>
    <property type="evidence" value="ECO:0007669"/>
    <property type="project" value="TreeGrafter"/>
</dbReference>
<dbReference type="PANTHER" id="PTHR24169:SF25">
    <property type="entry name" value="DORSAL-RELATED IMMUNITY FACTOR DIF-RELATED"/>
    <property type="match status" value="1"/>
</dbReference>
<dbReference type="Gene3D" id="2.60.40.340">
    <property type="entry name" value="Rel homology domain (RHD), DNA-binding domain"/>
    <property type="match status" value="1"/>
</dbReference>
<dbReference type="GO" id="GO:0045087">
    <property type="term" value="P:innate immune response"/>
    <property type="evidence" value="ECO:0007669"/>
    <property type="project" value="TreeGrafter"/>
</dbReference>
<dbReference type="GO" id="GO:0005634">
    <property type="term" value="C:nucleus"/>
    <property type="evidence" value="ECO:0007669"/>
    <property type="project" value="TreeGrafter"/>
</dbReference>
<sequence>MALSRPRQLQTRPRLIITEQPASSKLRFRYSSEGMSGSILGALSRPENPTFPTIKILGYTGFVRIIVSCVTKDEPYRPHPHKLVGREHCHDGVFIVCTEITDENNEYQFRNLGIQCVKRCEVDEALCIREAMEIDPFSTGFSHRKKQQCIDMSAIRLAIQVHPMYPSGSMLKFRPVVSHVIHDKKNAGELHISYPSHCSGPACGGIQVTVLSEKVIRKNIVVVFYQDDEQMWWEQEASIKRVHKQVTILFNTPPYVYPNITNKVKVHFQLRRLSDGAVSNSLPYIYHPNYEVPTYIDSKIRKPLKSTSIGSFCEQNSQYAHSITRPQHSSTSPLFHPFSHADEANRATSVEHPHRRFMPCSTVSPTAHPMHGHALFEGTMYNAMSPLGRPIHSTATLVDFSMNSAASSTAHLLNRAPSSLDTVYSAVSPPGPSVDSTATLVDISLNSAAS</sequence>
<proteinExistence type="predicted"/>
<feature type="domain" description="RHD" evidence="1">
    <location>
        <begin position="10"/>
        <end position="188"/>
    </location>
</feature>
<dbReference type="SUPFAM" id="SSF81296">
    <property type="entry name" value="E set domains"/>
    <property type="match status" value="1"/>
</dbReference>
<accession>A0A922CWS2</accession>
<dbReference type="EMBL" id="JH668730">
    <property type="protein sequence ID" value="KAG6461270.1"/>
    <property type="molecule type" value="Genomic_DNA"/>
</dbReference>
<dbReference type="GO" id="GO:0038061">
    <property type="term" value="P:non-canonical NF-kappaB signal transduction"/>
    <property type="evidence" value="ECO:0007669"/>
    <property type="project" value="TreeGrafter"/>
</dbReference>
<dbReference type="AlphaFoldDB" id="A0A922CWS2"/>
<dbReference type="InterPro" id="IPR011539">
    <property type="entry name" value="RHD_DNA_bind_dom"/>
</dbReference>
<organism evidence="2 3">
    <name type="scientific">Manduca sexta</name>
    <name type="common">Tobacco hawkmoth</name>
    <name type="synonym">Tobacco hornworm</name>
    <dbReference type="NCBI Taxonomy" id="7130"/>
    <lineage>
        <taxon>Eukaryota</taxon>
        <taxon>Metazoa</taxon>
        <taxon>Ecdysozoa</taxon>
        <taxon>Arthropoda</taxon>
        <taxon>Hexapoda</taxon>
        <taxon>Insecta</taxon>
        <taxon>Pterygota</taxon>
        <taxon>Neoptera</taxon>
        <taxon>Endopterygota</taxon>
        <taxon>Lepidoptera</taxon>
        <taxon>Glossata</taxon>
        <taxon>Ditrysia</taxon>
        <taxon>Bombycoidea</taxon>
        <taxon>Sphingidae</taxon>
        <taxon>Sphinginae</taxon>
        <taxon>Sphingini</taxon>
        <taxon>Manduca</taxon>
    </lineage>
</organism>
<dbReference type="GO" id="GO:0000981">
    <property type="term" value="F:DNA-binding transcription factor activity, RNA polymerase II-specific"/>
    <property type="evidence" value="ECO:0007669"/>
    <property type="project" value="TreeGrafter"/>
</dbReference>
<gene>
    <name evidence="2" type="ORF">O3G_MSEX012517</name>
</gene>
<evidence type="ECO:0000313" key="3">
    <source>
        <dbReference type="Proteomes" id="UP000791440"/>
    </source>
</evidence>
<protein>
    <recommendedName>
        <fullName evidence="1">RHD domain-containing protein</fullName>
    </recommendedName>
</protein>
<name>A0A922CWS2_MANSE</name>
<dbReference type="GO" id="GO:0007249">
    <property type="term" value="P:canonical NF-kappaB signal transduction"/>
    <property type="evidence" value="ECO:0007669"/>
    <property type="project" value="TreeGrafter"/>
</dbReference>
<dbReference type="InterPro" id="IPR032397">
    <property type="entry name" value="RHD_dimer"/>
</dbReference>
<reference evidence="2" key="2">
    <citation type="submission" date="2020-12" db="EMBL/GenBank/DDBJ databases">
        <authorList>
            <person name="Kanost M."/>
        </authorList>
    </citation>
    <scope>NUCLEOTIDE SEQUENCE</scope>
</reference>
<dbReference type="InterPro" id="IPR014756">
    <property type="entry name" value="Ig_E-set"/>
</dbReference>
<dbReference type="GO" id="GO:0005737">
    <property type="term" value="C:cytoplasm"/>
    <property type="evidence" value="ECO:0007669"/>
    <property type="project" value="InterPro"/>
</dbReference>
<dbReference type="EMBL" id="JH668730">
    <property type="protein sequence ID" value="KAG6461269.1"/>
    <property type="molecule type" value="Genomic_DNA"/>
</dbReference>
<comment type="caution">
    <text evidence="2">The sequence shown here is derived from an EMBL/GenBank/DDBJ whole genome shotgun (WGS) entry which is preliminary data.</text>
</comment>
<dbReference type="Gene3D" id="2.60.40.10">
    <property type="entry name" value="Immunoglobulins"/>
    <property type="match status" value="1"/>
</dbReference>